<name>A0AAN6Q0H1_9PEZI</name>
<evidence type="ECO:0000313" key="5">
    <source>
        <dbReference type="Proteomes" id="UP001305647"/>
    </source>
</evidence>
<keyword evidence="2" id="KW-1133">Transmembrane helix</keyword>
<evidence type="ECO:0000256" key="2">
    <source>
        <dbReference type="SAM" id="Phobius"/>
    </source>
</evidence>
<reference evidence="4" key="2">
    <citation type="submission" date="2023-05" db="EMBL/GenBank/DDBJ databases">
        <authorList>
            <consortium name="Lawrence Berkeley National Laboratory"/>
            <person name="Steindorff A."/>
            <person name="Hensen N."/>
            <person name="Bonometti L."/>
            <person name="Westerberg I."/>
            <person name="Brannstrom I.O."/>
            <person name="Guillou S."/>
            <person name="Cros-Aarteil S."/>
            <person name="Calhoun S."/>
            <person name="Haridas S."/>
            <person name="Kuo A."/>
            <person name="Mondo S."/>
            <person name="Pangilinan J."/>
            <person name="Riley R."/>
            <person name="Labutti K."/>
            <person name="Andreopoulos B."/>
            <person name="Lipzen A."/>
            <person name="Chen C."/>
            <person name="Yanf M."/>
            <person name="Daum C."/>
            <person name="Ng V."/>
            <person name="Clum A."/>
            <person name="Ohm R."/>
            <person name="Martin F."/>
            <person name="Silar P."/>
            <person name="Natvig D."/>
            <person name="Lalanne C."/>
            <person name="Gautier V."/>
            <person name="Ament-Velasquez S.L."/>
            <person name="Kruys A."/>
            <person name="Hutchinson M.I."/>
            <person name="Powell A.J."/>
            <person name="Barry K."/>
            <person name="Miller A.N."/>
            <person name="Grigoriev I.V."/>
            <person name="Debuchy R."/>
            <person name="Gladieux P."/>
            <person name="Thoren M.H."/>
            <person name="Johannesson H."/>
        </authorList>
    </citation>
    <scope>NUCLEOTIDE SEQUENCE</scope>
    <source>
        <strain evidence="4">CBS 757.83</strain>
    </source>
</reference>
<evidence type="ECO:0000256" key="1">
    <source>
        <dbReference type="SAM" id="MobiDB-lite"/>
    </source>
</evidence>
<feature type="compositionally biased region" description="Basic and acidic residues" evidence="1">
    <location>
        <begin position="253"/>
        <end position="270"/>
    </location>
</feature>
<keyword evidence="5" id="KW-1185">Reference proteome</keyword>
<feature type="signal peptide" evidence="3">
    <location>
        <begin position="1"/>
        <end position="18"/>
    </location>
</feature>
<keyword evidence="2" id="KW-0812">Transmembrane</keyword>
<organism evidence="4 5">
    <name type="scientific">Parathielavia hyrcaniae</name>
    <dbReference type="NCBI Taxonomy" id="113614"/>
    <lineage>
        <taxon>Eukaryota</taxon>
        <taxon>Fungi</taxon>
        <taxon>Dikarya</taxon>
        <taxon>Ascomycota</taxon>
        <taxon>Pezizomycotina</taxon>
        <taxon>Sordariomycetes</taxon>
        <taxon>Sordariomycetidae</taxon>
        <taxon>Sordariales</taxon>
        <taxon>Chaetomiaceae</taxon>
        <taxon>Parathielavia</taxon>
    </lineage>
</organism>
<dbReference type="Proteomes" id="UP001305647">
    <property type="component" value="Unassembled WGS sequence"/>
</dbReference>
<accession>A0AAN6Q0H1</accession>
<feature type="transmembrane region" description="Helical" evidence="2">
    <location>
        <begin position="177"/>
        <end position="197"/>
    </location>
</feature>
<comment type="caution">
    <text evidence="4">The sequence shown here is derived from an EMBL/GenBank/DDBJ whole genome shotgun (WGS) entry which is preliminary data.</text>
</comment>
<feature type="chain" id="PRO_5042956517" evidence="3">
    <location>
        <begin position="19"/>
        <end position="270"/>
    </location>
</feature>
<sequence length="270" mass="27194">MRASVLATLLAFSGPASCVEFISPPPPSPNTSGNLGANPVYAFGSAIEAAWTDTGDTGIPFSVVVHQVDTSTGAIPSDQRFEYVVHNAVNLTNTHWVVATAKNLTFSNVFVLSVFFQGDTVGRALSQFFNISSQSTDRPTQTVTVTATAAATATATFSNTAEAAATSDDGFGTAAKVGLVVGIVAALGLGVLVGWLLSRCFTKRAGFASPPLSEPATGMTGGSVAGPAGGYYTAGESGLGLGADAAGSGKWAGPRELDGAGSLRHELGGT</sequence>
<keyword evidence="3" id="KW-0732">Signal</keyword>
<keyword evidence="2" id="KW-0472">Membrane</keyword>
<reference evidence="4" key="1">
    <citation type="journal article" date="2023" name="Mol. Phylogenet. Evol.">
        <title>Genome-scale phylogeny and comparative genomics of the fungal order Sordariales.</title>
        <authorList>
            <person name="Hensen N."/>
            <person name="Bonometti L."/>
            <person name="Westerberg I."/>
            <person name="Brannstrom I.O."/>
            <person name="Guillou S."/>
            <person name="Cros-Aarteil S."/>
            <person name="Calhoun S."/>
            <person name="Haridas S."/>
            <person name="Kuo A."/>
            <person name="Mondo S."/>
            <person name="Pangilinan J."/>
            <person name="Riley R."/>
            <person name="LaButti K."/>
            <person name="Andreopoulos B."/>
            <person name="Lipzen A."/>
            <person name="Chen C."/>
            <person name="Yan M."/>
            <person name="Daum C."/>
            <person name="Ng V."/>
            <person name="Clum A."/>
            <person name="Steindorff A."/>
            <person name="Ohm R.A."/>
            <person name="Martin F."/>
            <person name="Silar P."/>
            <person name="Natvig D.O."/>
            <person name="Lalanne C."/>
            <person name="Gautier V."/>
            <person name="Ament-Velasquez S.L."/>
            <person name="Kruys A."/>
            <person name="Hutchinson M.I."/>
            <person name="Powell A.J."/>
            <person name="Barry K."/>
            <person name="Miller A.N."/>
            <person name="Grigoriev I.V."/>
            <person name="Debuchy R."/>
            <person name="Gladieux P."/>
            <person name="Hiltunen Thoren M."/>
            <person name="Johannesson H."/>
        </authorList>
    </citation>
    <scope>NUCLEOTIDE SEQUENCE</scope>
    <source>
        <strain evidence="4">CBS 757.83</strain>
    </source>
</reference>
<dbReference type="AlphaFoldDB" id="A0AAN6Q0H1"/>
<evidence type="ECO:0000313" key="4">
    <source>
        <dbReference type="EMBL" id="KAK4098767.1"/>
    </source>
</evidence>
<gene>
    <name evidence="4" type="ORF">N658DRAFT_488132</name>
</gene>
<dbReference type="EMBL" id="MU863655">
    <property type="protein sequence ID" value="KAK4098767.1"/>
    <property type="molecule type" value="Genomic_DNA"/>
</dbReference>
<evidence type="ECO:0000256" key="3">
    <source>
        <dbReference type="SAM" id="SignalP"/>
    </source>
</evidence>
<proteinExistence type="predicted"/>
<feature type="region of interest" description="Disordered" evidence="1">
    <location>
        <begin position="245"/>
        <end position="270"/>
    </location>
</feature>
<protein>
    <submittedName>
        <fullName evidence="4">Uncharacterized protein</fullName>
    </submittedName>
</protein>